<organism>
    <name type="scientific">Ixodes scapularis</name>
    <name type="common">Black-legged tick</name>
    <name type="synonym">Deer tick</name>
    <dbReference type="NCBI Taxonomy" id="6945"/>
    <lineage>
        <taxon>Eukaryota</taxon>
        <taxon>Metazoa</taxon>
        <taxon>Ecdysozoa</taxon>
        <taxon>Arthropoda</taxon>
        <taxon>Chelicerata</taxon>
        <taxon>Arachnida</taxon>
        <taxon>Acari</taxon>
        <taxon>Parasitiformes</taxon>
        <taxon>Ixodida</taxon>
        <taxon>Ixodoidea</taxon>
        <taxon>Ixodidae</taxon>
        <taxon>Ixodinae</taxon>
        <taxon>Ixodes</taxon>
    </lineage>
</organism>
<protein>
    <submittedName>
        <fullName evidence="1 2">Uncharacterized protein</fullName>
    </submittedName>
</protein>
<sequence>MKTLVSRIWKHLWTPPHGFVQGAFKGIVLRGVNHQTCSRFHGVTHAQGHVEQPTVLVLAGLAATLHSGVHGGYDIGHLHALGAVQSGGYGGGGGGGYGGGHGVPIVKVGYVKKPYVSIGTCQVPID</sequence>
<evidence type="ECO:0000313" key="1">
    <source>
        <dbReference type="EMBL" id="EEC05703.1"/>
    </source>
</evidence>
<dbReference type="VEuPathDB" id="VectorBase:ISCW005162"/>
<dbReference type="AlphaFoldDB" id="B7PGI1"/>
<evidence type="ECO:0000313" key="3">
    <source>
        <dbReference type="Proteomes" id="UP000001555"/>
    </source>
</evidence>
<dbReference type="EMBL" id="DS708259">
    <property type="protein sequence ID" value="EEC05703.1"/>
    <property type="molecule type" value="Genomic_DNA"/>
</dbReference>
<proteinExistence type="predicted"/>
<evidence type="ECO:0000313" key="2">
    <source>
        <dbReference type="EnsemblMetazoa" id="ISCW005162-PA"/>
    </source>
</evidence>
<accession>B7PGI1</accession>
<dbReference type="PaxDb" id="6945-B7PGI1"/>
<name>B7PGI1_IXOSC</name>
<keyword evidence="3" id="KW-1185">Reference proteome</keyword>
<reference evidence="2" key="2">
    <citation type="submission" date="2020-05" db="UniProtKB">
        <authorList>
            <consortium name="EnsemblMetazoa"/>
        </authorList>
    </citation>
    <scope>IDENTIFICATION</scope>
    <source>
        <strain evidence="2">wikel</strain>
    </source>
</reference>
<reference evidence="1 3" key="1">
    <citation type="submission" date="2008-03" db="EMBL/GenBank/DDBJ databases">
        <title>Annotation of Ixodes scapularis.</title>
        <authorList>
            <consortium name="Ixodes scapularis Genome Project Consortium"/>
            <person name="Caler E."/>
            <person name="Hannick L.I."/>
            <person name="Bidwell S."/>
            <person name="Joardar V."/>
            <person name="Thiagarajan M."/>
            <person name="Amedeo P."/>
            <person name="Galinsky K.J."/>
            <person name="Schobel S."/>
            <person name="Inman J."/>
            <person name="Hostetler J."/>
            <person name="Miller J."/>
            <person name="Hammond M."/>
            <person name="Megy K."/>
            <person name="Lawson D."/>
            <person name="Kodira C."/>
            <person name="Sutton G."/>
            <person name="Meyer J."/>
            <person name="Hill C.A."/>
            <person name="Birren B."/>
            <person name="Nene V."/>
            <person name="Collins F."/>
            <person name="Alarcon-Chaidez F."/>
            <person name="Wikel S."/>
            <person name="Strausberg R."/>
        </authorList>
    </citation>
    <scope>NUCLEOTIDE SEQUENCE [LARGE SCALE GENOMIC DNA]</scope>
    <source>
        <strain evidence="3">Wikel</strain>
        <strain evidence="1">Wikel colony</strain>
    </source>
</reference>
<dbReference type="HOGENOM" id="CLU_1984002_0_0_1"/>
<dbReference type="EMBL" id="ABJB010524677">
    <property type="status" value="NOT_ANNOTATED_CDS"/>
    <property type="molecule type" value="Genomic_DNA"/>
</dbReference>
<gene>
    <name evidence="1" type="ORF">IscW_ISCW005162</name>
</gene>
<dbReference type="InParanoid" id="B7PGI1"/>
<dbReference type="VEuPathDB" id="VectorBase:ISCI005162"/>
<dbReference type="Proteomes" id="UP000001555">
    <property type="component" value="Unassembled WGS sequence"/>
</dbReference>
<dbReference type="EnsemblMetazoa" id="ISCW005162-RA">
    <property type="protein sequence ID" value="ISCW005162-PA"/>
    <property type="gene ID" value="ISCW005162"/>
</dbReference>
<dbReference type="EMBL" id="ABJB010318330">
    <property type="status" value="NOT_ANNOTATED_CDS"/>
    <property type="molecule type" value="Genomic_DNA"/>
</dbReference>